<feature type="compositionally biased region" description="Polar residues" evidence="7">
    <location>
        <begin position="1551"/>
        <end position="1562"/>
    </location>
</feature>
<dbReference type="InterPro" id="IPR036961">
    <property type="entry name" value="Kinesin_motor_dom_sf"/>
</dbReference>
<sequence length="2044" mass="223475">MGGTYFHGLPARIEEGLQVAENLRRVYSQSDRCDICKTHISQLKQEAFLIVRSIQTSGESLQGSALQIRSTQTLPGSPPSYQRPPRGQNIRHIVTQPTIPTNMQSQEYIEQKSRIWASNQKKFTHVNRPSPGGPSADRTPLFNETVPHPGNLINEYRGNSMSHPRILSPPTSPYNQPRCTTVNAATSPMAQPSSATSFFARAAQKLSISSKKKKKSHMDPELPIFPTCYSEIIRLNPPPAPPYLLRNAGKMQNPGIGKVKVMVRIFSPPNGNNGDHSSLMLSVDARKKQITLHDPSTSGYVTAAHRRTGIVAPKTFAFDAVFPQDDSLTEICASTLTDIIQGVVSGADGCIFSFGYSRASKSHTMFGKDQSPQTLGLIPCAIAWLFRLIDEHRDATGARFSVRVSAVEVSGKQECLKDLLADVAQVGTETGVSTAPGVYLREDPICGTQLENQSELRAPTADQAAYYLDAAIAARSTSDEEELRHSHLLFTLHVYQYRVEKANKSGLPGVAGGRSRLHFIDLGSCSKSKDPNNVSLSISALGNVILALLNGQRHIPHRDAKIARLLRDSLGNVSCRTCMIAHVSATTAHYSETLQVIQLASRIHRLRRRKIKFSSTSSEDSSTDESGRLRRPLRGFRMGTLREDFLYSSSLSDPDCTSGSEQSCDTVIYMGINGQSLSDRELTDNEGPPKSLPLLPRTNPRLPRRTSGSRSSGDEGSASDTGRKFSPVDSGRASVNKLYYNREPSPQSRVPLMSPVTTAPSSSQDGPCPSLVPSSSTGYQVARRTNIKQKMPLSKFKPEGGVNGRHQINNEGPEFLEQWVDGPGAAIYPDKKSTELWVDGPQAFMVRTSNGSSRKQPRGIKETDEAFRGRVWVSKRRNGNFSDGDVQSLRNIAMPKEDCESERWIDGPSSGADMSTGDTRVSNINQAKHFGPSGRKKSPSQTNQPSTSNRRSPDRSIVVPPSSTLPAPIDSKVLQQRGAPNEGSRPESTASVDSINAEPSDSRPVSFHSNVQSTEDDISVEAIENSVDNCIEGGLEKFVTGWVDSPQAFVVRTSNESLPAPGEENDPNLGFIVDSCNQVIGSLEPFSNYSQPQDPIKPCAAINNIQSPSTRIEPATEATDCVSVNAHTTRRVAEWLKSVSTEDEVSKSEIKPGNSSSNLRFGALKHGGVLGSESLASIDAKALGKEIDRVWFTDEEVTSEQKFEGFYNCGDIVNDNNPETEFANLLISNRESIYEIQADQQLELARKNNPDATTDDDTFSSVSFPKEDPESLAIAQEEERVITVQKLKALNAAHSEQPTLMRDVRGHCQYEGSKLSDLEEVSEEESVLECKLLCSRKPDGSSGPYLSKEIFHEDGGAFDVSVIKQNYTINPTSSSVYIATSKQMSENISLLSNNSDNLEVSSLSGYSVISPYGDNKGSKFSGSQVPVYNLNNVTPLSPAMLRRPLNKINSKSKEADGSFSPGKIQSGLGEVLTSFSLTNQGSQEISSPKIQTKFVEGSGYINQGPTLLTSSPTIQNKVAPSTYNSHVGPSLPISSPTIQVKYFKGPLPASPSLTSSGHNNQVPHPGSSSPSSPTVQAKHCKGSTASLTSPTHNSRAKERGSKTSKFVTQSTTTPNPRNRSSGSKSQSPSRTRLPLFNPSNLCQLTKLRKKDKASVEKATQSKPHDDGQKGWSKGSETGVEKTTPSKVHDEGRKGRVKNSEVAVKGNRIVGGEEALLSPYATVTKPRVVRHSSSGHCSDNSSTVSTEIRPQMSSRSEKLHGGGTSSGYESMLRDSEATGSSSSSSSAHEDSASECSSSDRKKGTRRKKVPGSRRSRSAPARSSSGSPLCGLKVDANGQQIPPSPSSKAWVDTRQIQKLKEEPMEIRNYDSEDVERMHRRRKDELEVYEQRRERVLELLNKQEELKQELTSAKDRLMIEQASWNFDCEPVGDIDYGNASDIQILEYETAVLERRVEAFKSHLMIITSFDVKSELADEQKDRFYETLLQTSSTTNDRDFVIVDGDFNGHVGHHFHGFQGMHGVYGFKPRNEEETRLLEFCDANNLMI</sequence>
<dbReference type="PROSITE" id="PS50067">
    <property type="entry name" value="KINESIN_MOTOR_2"/>
    <property type="match status" value="1"/>
</dbReference>
<feature type="compositionally biased region" description="Polar residues" evidence="7">
    <location>
        <begin position="986"/>
        <end position="999"/>
    </location>
</feature>
<evidence type="ECO:0000313" key="9">
    <source>
        <dbReference type="EMBL" id="CAI9734876.1"/>
    </source>
</evidence>
<feature type="compositionally biased region" description="Polar residues" evidence="7">
    <location>
        <begin position="1742"/>
        <end position="1753"/>
    </location>
</feature>
<comment type="similarity">
    <text evidence="5">Belongs to the TRAFAC class myosin-kinesin ATPase superfamily. Kinesin family.</text>
</comment>
<dbReference type="PANTHER" id="PTHR21608">
    <property type="entry name" value="KINESIN-LIKE PROTEIN CG14535"/>
    <property type="match status" value="1"/>
</dbReference>
<dbReference type="EMBL" id="OX597829">
    <property type="protein sequence ID" value="CAI9734876.1"/>
    <property type="molecule type" value="Genomic_DNA"/>
</dbReference>
<dbReference type="Proteomes" id="UP001162480">
    <property type="component" value="Chromosome 16"/>
</dbReference>
<reference evidence="9" key="1">
    <citation type="submission" date="2023-08" db="EMBL/GenBank/DDBJ databases">
        <authorList>
            <person name="Alioto T."/>
            <person name="Alioto T."/>
            <person name="Gomez Garrido J."/>
        </authorList>
    </citation>
    <scope>NUCLEOTIDE SEQUENCE</scope>
</reference>
<dbReference type="InterPro" id="IPR057090">
    <property type="entry name" value="HTH_KIF26A_B_1st"/>
</dbReference>
<evidence type="ECO:0000259" key="8">
    <source>
        <dbReference type="PROSITE" id="PS50067"/>
    </source>
</evidence>
<dbReference type="PRINTS" id="PR00380">
    <property type="entry name" value="KINESINHEAVY"/>
</dbReference>
<feature type="coiled-coil region" evidence="6">
    <location>
        <begin position="1883"/>
        <end position="1920"/>
    </location>
</feature>
<dbReference type="GO" id="GO:0007018">
    <property type="term" value="P:microtubule-based movement"/>
    <property type="evidence" value="ECO:0007669"/>
    <property type="project" value="InterPro"/>
</dbReference>
<dbReference type="Pfam" id="PF23081">
    <property type="entry name" value="HTH_KIF26A_B_1st"/>
    <property type="match status" value="1"/>
</dbReference>
<evidence type="ECO:0000256" key="1">
    <source>
        <dbReference type="ARBA" id="ARBA00004245"/>
    </source>
</evidence>
<keyword evidence="4" id="KW-0206">Cytoskeleton</keyword>
<feature type="region of interest" description="Disordered" evidence="7">
    <location>
        <begin position="1549"/>
        <end position="1703"/>
    </location>
</feature>
<feature type="compositionally biased region" description="Low complexity" evidence="7">
    <location>
        <begin position="1776"/>
        <end position="1785"/>
    </location>
</feature>
<dbReference type="Gene3D" id="3.40.850.10">
    <property type="entry name" value="Kinesin motor domain"/>
    <property type="match status" value="1"/>
</dbReference>
<evidence type="ECO:0000256" key="5">
    <source>
        <dbReference type="PROSITE-ProRule" id="PRU00283"/>
    </source>
</evidence>
<protein>
    <submittedName>
        <fullName evidence="9">Kinesin KIF26B isoform X2</fullName>
    </submittedName>
</protein>
<feature type="compositionally biased region" description="Polar residues" evidence="7">
    <location>
        <begin position="939"/>
        <end position="950"/>
    </location>
</feature>
<evidence type="ECO:0000256" key="2">
    <source>
        <dbReference type="ARBA" id="ARBA00022741"/>
    </source>
</evidence>
<evidence type="ECO:0000256" key="3">
    <source>
        <dbReference type="ARBA" id="ARBA00022840"/>
    </source>
</evidence>
<feature type="compositionally biased region" description="Low complexity" evidence="7">
    <location>
        <begin position="1816"/>
        <end position="1826"/>
    </location>
</feature>
<dbReference type="InterPro" id="IPR001752">
    <property type="entry name" value="Kinesin_motor_dom"/>
</dbReference>
<evidence type="ECO:0000313" key="10">
    <source>
        <dbReference type="Proteomes" id="UP001162480"/>
    </source>
</evidence>
<feature type="compositionally biased region" description="Polar residues" evidence="7">
    <location>
        <begin position="755"/>
        <end position="765"/>
    </location>
</feature>
<accession>A0AA36BK14</accession>
<dbReference type="GO" id="GO:0005524">
    <property type="term" value="F:ATP binding"/>
    <property type="evidence" value="ECO:0007669"/>
    <property type="project" value="UniProtKB-KW"/>
</dbReference>
<dbReference type="PANTHER" id="PTHR21608:SF7">
    <property type="entry name" value="KINESIN-LIKE PROTEIN CG14535"/>
    <property type="match status" value="1"/>
</dbReference>
<evidence type="ECO:0000256" key="6">
    <source>
        <dbReference type="SAM" id="Coils"/>
    </source>
</evidence>
<gene>
    <name evidence="9" type="ORF">OCTVUL_1B018279</name>
</gene>
<dbReference type="SMART" id="SM00129">
    <property type="entry name" value="KISc"/>
    <property type="match status" value="1"/>
</dbReference>
<name>A0AA36BK14_OCTVU</name>
<feature type="compositionally biased region" description="Polar residues" evidence="7">
    <location>
        <begin position="1583"/>
        <end position="1593"/>
    </location>
</feature>
<keyword evidence="4" id="KW-0963">Cytoplasm</keyword>
<feature type="compositionally biased region" description="Low complexity" evidence="7">
    <location>
        <begin position="1731"/>
        <end position="1741"/>
    </location>
</feature>
<comment type="subcellular location">
    <subcellularLocation>
        <location evidence="1">Cytoplasm</location>
        <location evidence="1">Cytoskeleton</location>
    </subcellularLocation>
</comment>
<keyword evidence="6" id="KW-0175">Coiled coil</keyword>
<dbReference type="InterPro" id="IPR027640">
    <property type="entry name" value="Kinesin-like_fam"/>
</dbReference>
<dbReference type="InterPro" id="IPR027417">
    <property type="entry name" value="P-loop_NTPase"/>
</dbReference>
<organism evidence="9 10">
    <name type="scientific">Octopus vulgaris</name>
    <name type="common">Common octopus</name>
    <dbReference type="NCBI Taxonomy" id="6645"/>
    <lineage>
        <taxon>Eukaryota</taxon>
        <taxon>Metazoa</taxon>
        <taxon>Spiralia</taxon>
        <taxon>Lophotrochozoa</taxon>
        <taxon>Mollusca</taxon>
        <taxon>Cephalopoda</taxon>
        <taxon>Coleoidea</taxon>
        <taxon>Octopodiformes</taxon>
        <taxon>Octopoda</taxon>
        <taxon>Incirrata</taxon>
        <taxon>Octopodidae</taxon>
        <taxon>Octopus</taxon>
    </lineage>
</organism>
<feature type="compositionally biased region" description="Polar residues" evidence="7">
    <location>
        <begin position="912"/>
        <end position="926"/>
    </location>
</feature>
<dbReference type="GO" id="GO:0005856">
    <property type="term" value="C:cytoskeleton"/>
    <property type="evidence" value="ECO:0007669"/>
    <property type="project" value="UniProtKB-SubCell"/>
</dbReference>
<evidence type="ECO:0000256" key="4">
    <source>
        <dbReference type="ARBA" id="ARBA00023212"/>
    </source>
</evidence>
<dbReference type="Pfam" id="PF00225">
    <property type="entry name" value="Kinesin"/>
    <property type="match status" value="1"/>
</dbReference>
<feature type="region of interest" description="Disordered" evidence="7">
    <location>
        <begin position="612"/>
        <end position="632"/>
    </location>
</feature>
<feature type="compositionally biased region" description="Low complexity" evidence="7">
    <location>
        <begin position="1563"/>
        <end position="1573"/>
    </location>
</feature>
<comment type="caution">
    <text evidence="5">Lacks conserved residue(s) required for the propagation of feature annotation.</text>
</comment>
<feature type="compositionally biased region" description="Low complexity" evidence="7">
    <location>
        <begin position="692"/>
        <end position="701"/>
    </location>
</feature>
<proteinExistence type="inferred from homology"/>
<dbReference type="GO" id="GO:0003777">
    <property type="term" value="F:microtubule motor activity"/>
    <property type="evidence" value="ECO:0007669"/>
    <property type="project" value="InterPro"/>
</dbReference>
<dbReference type="GO" id="GO:0008017">
    <property type="term" value="F:microtubule binding"/>
    <property type="evidence" value="ECO:0007669"/>
    <property type="project" value="InterPro"/>
</dbReference>
<feature type="compositionally biased region" description="Basic and acidic residues" evidence="7">
    <location>
        <begin position="1786"/>
        <end position="1800"/>
    </location>
</feature>
<feature type="compositionally biased region" description="Basic residues" evidence="7">
    <location>
        <begin position="1801"/>
        <end position="1815"/>
    </location>
</feature>
<feature type="region of interest" description="Disordered" evidence="7">
    <location>
        <begin position="678"/>
        <end position="778"/>
    </location>
</feature>
<feature type="region of interest" description="Disordered" evidence="7">
    <location>
        <begin position="1248"/>
        <end position="1267"/>
    </location>
</feature>
<evidence type="ECO:0000256" key="7">
    <source>
        <dbReference type="SAM" id="MobiDB-lite"/>
    </source>
</evidence>
<keyword evidence="3" id="KW-0067">ATP-binding</keyword>
<feature type="region of interest" description="Disordered" evidence="7">
    <location>
        <begin position="1726"/>
        <end position="1848"/>
    </location>
</feature>
<keyword evidence="2" id="KW-0547">Nucleotide-binding</keyword>
<feature type="domain" description="Kinesin motor" evidence="8">
    <location>
        <begin position="258"/>
        <end position="606"/>
    </location>
</feature>
<feature type="region of interest" description="Disordered" evidence="7">
    <location>
        <begin position="895"/>
        <end position="1008"/>
    </location>
</feature>
<feature type="compositionally biased region" description="Basic and acidic residues" evidence="7">
    <location>
        <begin position="895"/>
        <end position="905"/>
    </location>
</feature>
<dbReference type="SUPFAM" id="SSF52540">
    <property type="entry name" value="P-loop containing nucleoside triphosphate hydrolases"/>
    <property type="match status" value="1"/>
</dbReference>
<feature type="compositionally biased region" description="Low complexity" evidence="7">
    <location>
        <begin position="1617"/>
        <end position="1632"/>
    </location>
</feature>
<feature type="compositionally biased region" description="Polar residues" evidence="7">
    <location>
        <begin position="1603"/>
        <end position="1616"/>
    </location>
</feature>
<keyword evidence="10" id="KW-1185">Reference proteome</keyword>